<evidence type="ECO:0000313" key="2">
    <source>
        <dbReference type="Proteomes" id="UP000183407"/>
    </source>
</evidence>
<dbReference type="Pfam" id="PF13370">
    <property type="entry name" value="Fer4_13"/>
    <property type="match status" value="1"/>
</dbReference>
<organism evidence="1 2">
    <name type="scientific">Rhodococcus jostii</name>
    <dbReference type="NCBI Taxonomy" id="132919"/>
    <lineage>
        <taxon>Bacteria</taxon>
        <taxon>Bacillati</taxon>
        <taxon>Actinomycetota</taxon>
        <taxon>Actinomycetes</taxon>
        <taxon>Mycobacteriales</taxon>
        <taxon>Nocardiaceae</taxon>
        <taxon>Rhodococcus</taxon>
    </lineage>
</organism>
<reference evidence="2" key="1">
    <citation type="submission" date="2016-10" db="EMBL/GenBank/DDBJ databases">
        <authorList>
            <person name="Varghese N."/>
        </authorList>
    </citation>
    <scope>NUCLEOTIDE SEQUENCE [LARGE SCALE GENOMIC DNA]</scope>
    <source>
        <strain evidence="2">DSM 44719</strain>
    </source>
</reference>
<proteinExistence type="predicted"/>
<protein>
    <submittedName>
        <fullName evidence="1">Ferredoxin</fullName>
    </submittedName>
</protein>
<dbReference type="EMBL" id="FNTL01000002">
    <property type="protein sequence ID" value="SEB36658.1"/>
    <property type="molecule type" value="Genomic_DNA"/>
</dbReference>
<dbReference type="Proteomes" id="UP000183407">
    <property type="component" value="Unassembled WGS sequence"/>
</dbReference>
<accession>A0A1H4ITN1</accession>
<dbReference type="SUPFAM" id="SSF54862">
    <property type="entry name" value="4Fe-4S ferredoxins"/>
    <property type="match status" value="1"/>
</dbReference>
<dbReference type="AlphaFoldDB" id="A0A1H4ITN1"/>
<gene>
    <name evidence="1" type="ORF">SAMN04490220_0426</name>
</gene>
<name>A0A1H4ITN1_RHOJO</name>
<evidence type="ECO:0000313" key="1">
    <source>
        <dbReference type="EMBL" id="SEB36658.1"/>
    </source>
</evidence>
<sequence length="67" mass="7240">MVVHPDRCMASGGCRRVAPTVFGADTGGWVKLLDPHPTTPLSDLRRAHNVCPMAAIEIQDENGRTLT</sequence>
<dbReference type="Gene3D" id="3.30.70.20">
    <property type="match status" value="1"/>
</dbReference>